<protein>
    <submittedName>
        <fullName evidence="2">Uncharacterized protein</fullName>
    </submittedName>
</protein>
<keyword evidence="3" id="KW-1185">Reference proteome</keyword>
<dbReference type="EMBL" id="KQ977622">
    <property type="protein sequence ID" value="KYN01242.1"/>
    <property type="molecule type" value="Genomic_DNA"/>
</dbReference>
<reference evidence="2 3" key="1">
    <citation type="submission" date="2016-03" db="EMBL/GenBank/DDBJ databases">
        <title>Cyphomyrmex costatus WGS genome.</title>
        <authorList>
            <person name="Nygaard S."/>
            <person name="Hu H."/>
            <person name="Boomsma J."/>
            <person name="Zhang G."/>
        </authorList>
    </citation>
    <scope>NUCLEOTIDE SEQUENCE [LARGE SCALE GENOMIC DNA]</scope>
    <source>
        <strain evidence="2">MS0001</strain>
        <tissue evidence="2">Whole body</tissue>
    </source>
</reference>
<feature type="compositionally biased region" description="Polar residues" evidence="1">
    <location>
        <begin position="1"/>
        <end position="12"/>
    </location>
</feature>
<evidence type="ECO:0000313" key="2">
    <source>
        <dbReference type="EMBL" id="KYN01242.1"/>
    </source>
</evidence>
<feature type="region of interest" description="Disordered" evidence="1">
    <location>
        <begin position="1"/>
        <end position="31"/>
    </location>
</feature>
<gene>
    <name evidence="2" type="ORF">ALC62_07861</name>
</gene>
<name>A0A195CLA4_9HYME</name>
<organism evidence="2 3">
    <name type="scientific">Cyphomyrmex costatus</name>
    <dbReference type="NCBI Taxonomy" id="456900"/>
    <lineage>
        <taxon>Eukaryota</taxon>
        <taxon>Metazoa</taxon>
        <taxon>Ecdysozoa</taxon>
        <taxon>Arthropoda</taxon>
        <taxon>Hexapoda</taxon>
        <taxon>Insecta</taxon>
        <taxon>Pterygota</taxon>
        <taxon>Neoptera</taxon>
        <taxon>Endopterygota</taxon>
        <taxon>Hymenoptera</taxon>
        <taxon>Apocrita</taxon>
        <taxon>Aculeata</taxon>
        <taxon>Formicoidea</taxon>
        <taxon>Formicidae</taxon>
        <taxon>Myrmicinae</taxon>
        <taxon>Cyphomyrmex</taxon>
    </lineage>
</organism>
<dbReference type="Proteomes" id="UP000078542">
    <property type="component" value="Unassembled WGS sequence"/>
</dbReference>
<evidence type="ECO:0000256" key="1">
    <source>
        <dbReference type="SAM" id="MobiDB-lite"/>
    </source>
</evidence>
<sequence length="65" mass="7103">RPFGASSPTGRSIKSLVRRAPTAVNERGGSGSVEEQLLFLKEARKNGDQGIRQNIYRCSLEGRSL</sequence>
<dbReference type="AlphaFoldDB" id="A0A195CLA4"/>
<accession>A0A195CLA4</accession>
<feature type="non-terminal residue" evidence="2">
    <location>
        <position position="1"/>
    </location>
</feature>
<evidence type="ECO:0000313" key="3">
    <source>
        <dbReference type="Proteomes" id="UP000078542"/>
    </source>
</evidence>
<proteinExistence type="predicted"/>